<dbReference type="EnsemblMetazoa" id="XM_020002053.1">
    <property type="protein sequence ID" value="XP_019857612.1"/>
    <property type="gene ID" value="LOC109585909"/>
</dbReference>
<dbReference type="AlphaFoldDB" id="A0AAN0JKQ6"/>
<sequence length="465" mass="49852">MVTESKTTMATSVKPTKCALRYSPPTLVLFYTDRSTGKNRRRSMPLRGLKRNSNVSEYVTELTNNPKHKKYLAGIKRQQLLSLIEKVCKAQPIKNIPNGNKTLDESLTSQLQDLPKLSLLTSQSLKKPPPSSLNKSLDDELDRILNGDLIESDDDDDDLEEDKLISKPVTTTAPPVTATKPAVTVSKETASNVVSTAASTLATATKPVTTHKDTSIASIVMSTKSVTTSSAAPKSSGTTSAASKSLTTTTSVASKSLTTTSAASKSFTTTTTVAASTVSDIKPSAKTALTSDPLTLSPVKSSVGQSLPPLGSLPPLVPPGNAKQASAVFPSALDSNQSLPTPKQPASGGAQPPTDEYSLKEEPLSELDEDLSLSSDDDDNDPLMNSDQLKAALDNMKVVSSDDEDYNKLPDEKYKKMKEEMDKEFEQLRSKPTDPDFVYDKEEDYGKPVMESGWDTQSSSSSSVF</sequence>
<evidence type="ECO:0000256" key="4">
    <source>
        <dbReference type="ARBA" id="ARBA00009371"/>
    </source>
</evidence>
<dbReference type="GeneID" id="109585909"/>
<feature type="compositionally biased region" description="Basic and acidic residues" evidence="11">
    <location>
        <begin position="420"/>
        <end position="446"/>
    </location>
</feature>
<dbReference type="RefSeq" id="XP_019857612.1">
    <property type="nucleotide sequence ID" value="XM_020002053.1"/>
</dbReference>
<dbReference type="PANTHER" id="PTHR31539:SF1">
    <property type="entry name" value="CENTROSOMAL PROTEIN OF 19 KDA"/>
    <property type="match status" value="1"/>
</dbReference>
<keyword evidence="8" id="KW-0969">Cilium</keyword>
<reference evidence="13" key="1">
    <citation type="journal article" date="2010" name="Nature">
        <title>The Amphimedon queenslandica genome and the evolution of animal complexity.</title>
        <authorList>
            <person name="Srivastava M."/>
            <person name="Simakov O."/>
            <person name="Chapman J."/>
            <person name="Fahey B."/>
            <person name="Gauthier M.E."/>
            <person name="Mitros T."/>
            <person name="Richards G.S."/>
            <person name="Conaco C."/>
            <person name="Dacre M."/>
            <person name="Hellsten U."/>
            <person name="Larroux C."/>
            <person name="Putnam N.H."/>
            <person name="Stanke M."/>
            <person name="Adamska M."/>
            <person name="Darling A."/>
            <person name="Degnan S.M."/>
            <person name="Oakley T.H."/>
            <person name="Plachetzki D.C."/>
            <person name="Zhai Y."/>
            <person name="Adamski M."/>
            <person name="Calcino A."/>
            <person name="Cummins S.F."/>
            <person name="Goodstein D.M."/>
            <person name="Harris C."/>
            <person name="Jackson D.J."/>
            <person name="Leys S.P."/>
            <person name="Shu S."/>
            <person name="Woodcroft B.J."/>
            <person name="Vervoort M."/>
            <person name="Kosik K.S."/>
            <person name="Manning G."/>
            <person name="Degnan B.M."/>
            <person name="Rokhsar D.S."/>
        </authorList>
    </citation>
    <scope>NUCLEOTIDE SEQUENCE [LARGE SCALE GENOMIC DNA]</scope>
</reference>
<keyword evidence="13" id="KW-1185">Reference proteome</keyword>
<reference evidence="12" key="2">
    <citation type="submission" date="2024-06" db="UniProtKB">
        <authorList>
            <consortium name="EnsemblMetazoa"/>
        </authorList>
    </citation>
    <scope>IDENTIFICATION</scope>
</reference>
<evidence type="ECO:0000256" key="1">
    <source>
        <dbReference type="ARBA" id="ARBA00004114"/>
    </source>
</evidence>
<feature type="region of interest" description="Disordered" evidence="11">
    <location>
        <begin position="120"/>
        <end position="139"/>
    </location>
</feature>
<keyword evidence="9" id="KW-0206">Cytoskeleton</keyword>
<feature type="region of interest" description="Disordered" evidence="11">
    <location>
        <begin position="291"/>
        <end position="387"/>
    </location>
</feature>
<name>A0AAN0JKQ6_AMPQE</name>
<keyword evidence="6" id="KW-0963">Cytoplasm</keyword>
<evidence type="ECO:0000256" key="6">
    <source>
        <dbReference type="ARBA" id="ARBA00022490"/>
    </source>
</evidence>
<evidence type="ECO:0000256" key="5">
    <source>
        <dbReference type="ARBA" id="ARBA00022015"/>
    </source>
</evidence>
<evidence type="ECO:0000256" key="2">
    <source>
        <dbReference type="ARBA" id="ARBA00004120"/>
    </source>
</evidence>
<dbReference type="GO" id="GO:0005813">
    <property type="term" value="C:centrosome"/>
    <property type="evidence" value="ECO:0007669"/>
    <property type="project" value="TreeGrafter"/>
</dbReference>
<dbReference type="GO" id="GO:0097712">
    <property type="term" value="P:vesicle targeting, trans-Golgi to periciliary membrane compartment"/>
    <property type="evidence" value="ECO:0007669"/>
    <property type="project" value="TreeGrafter"/>
</dbReference>
<keyword evidence="10" id="KW-0966">Cell projection</keyword>
<feature type="compositionally biased region" description="Polar residues" evidence="11">
    <location>
        <begin position="291"/>
        <end position="300"/>
    </location>
</feature>
<protein>
    <recommendedName>
        <fullName evidence="5">Centrosomal protein of 19 kDa</fullName>
    </recommendedName>
</protein>
<dbReference type="GO" id="GO:0005814">
    <property type="term" value="C:centriole"/>
    <property type="evidence" value="ECO:0007669"/>
    <property type="project" value="UniProtKB-SubCell"/>
</dbReference>
<dbReference type="Proteomes" id="UP000007879">
    <property type="component" value="Unassembled WGS sequence"/>
</dbReference>
<comment type="similarity">
    <text evidence="4">Belongs to the CEP19 family.</text>
</comment>
<accession>A0AAN0JKQ6</accession>
<organism evidence="12 13">
    <name type="scientific">Amphimedon queenslandica</name>
    <name type="common">Sponge</name>
    <dbReference type="NCBI Taxonomy" id="400682"/>
    <lineage>
        <taxon>Eukaryota</taxon>
        <taxon>Metazoa</taxon>
        <taxon>Porifera</taxon>
        <taxon>Demospongiae</taxon>
        <taxon>Heteroscleromorpha</taxon>
        <taxon>Haplosclerida</taxon>
        <taxon>Niphatidae</taxon>
        <taxon>Amphimedon</taxon>
    </lineage>
</organism>
<dbReference type="PANTHER" id="PTHR31539">
    <property type="entry name" value="CENTROSOMAL PROTEIN OF 19K CEP19"/>
    <property type="match status" value="1"/>
</dbReference>
<feature type="region of interest" description="Disordered" evidence="11">
    <location>
        <begin position="226"/>
        <end position="277"/>
    </location>
</feature>
<dbReference type="Pfam" id="PF14933">
    <property type="entry name" value="CEP19"/>
    <property type="match status" value="2"/>
</dbReference>
<dbReference type="KEGG" id="aqu:109585909"/>
<comment type="subcellular location">
    <subcellularLocation>
        <location evidence="2">Cytoplasm</location>
        <location evidence="2">Cytoskeleton</location>
        <location evidence="2">Cilium basal body</location>
    </subcellularLocation>
    <subcellularLocation>
        <location evidence="1">Cytoplasm</location>
        <location evidence="1">Cytoskeleton</location>
        <location evidence="1">Microtubule organizing center</location>
        <location evidence="1">Centrosome</location>
        <location evidence="1">Centriole</location>
    </subcellularLocation>
    <subcellularLocation>
        <location evidence="3">Cytoplasm</location>
        <location evidence="3">Cytoskeleton</location>
        <location evidence="3">Spindle</location>
    </subcellularLocation>
</comment>
<proteinExistence type="inferred from homology"/>
<evidence type="ECO:0000313" key="12">
    <source>
        <dbReference type="EnsemblMetazoa" id="XP_019857612.1"/>
    </source>
</evidence>
<dbReference type="GO" id="GO:0034454">
    <property type="term" value="P:microtubule anchoring at centrosome"/>
    <property type="evidence" value="ECO:0007669"/>
    <property type="project" value="TreeGrafter"/>
</dbReference>
<evidence type="ECO:0000256" key="11">
    <source>
        <dbReference type="SAM" id="MobiDB-lite"/>
    </source>
</evidence>
<evidence type="ECO:0000256" key="10">
    <source>
        <dbReference type="ARBA" id="ARBA00023273"/>
    </source>
</evidence>
<evidence type="ECO:0000256" key="9">
    <source>
        <dbReference type="ARBA" id="ARBA00023212"/>
    </source>
</evidence>
<evidence type="ECO:0000313" key="13">
    <source>
        <dbReference type="Proteomes" id="UP000007879"/>
    </source>
</evidence>
<feature type="compositionally biased region" description="Low complexity" evidence="11">
    <location>
        <begin position="227"/>
        <end position="277"/>
    </location>
</feature>
<evidence type="ECO:0000256" key="8">
    <source>
        <dbReference type="ARBA" id="ARBA00023069"/>
    </source>
</evidence>
<feature type="compositionally biased region" description="Low complexity" evidence="11">
    <location>
        <begin position="301"/>
        <end position="310"/>
    </location>
</feature>
<keyword evidence="7" id="KW-0970">Cilium biogenesis/degradation</keyword>
<feature type="region of interest" description="Disordered" evidence="11">
    <location>
        <begin position="420"/>
        <end position="465"/>
    </location>
</feature>
<evidence type="ECO:0000256" key="3">
    <source>
        <dbReference type="ARBA" id="ARBA00004186"/>
    </source>
</evidence>
<evidence type="ECO:0000256" key="7">
    <source>
        <dbReference type="ARBA" id="ARBA00022794"/>
    </source>
</evidence>
<dbReference type="GO" id="GO:0000922">
    <property type="term" value="C:spindle pole"/>
    <property type="evidence" value="ECO:0007669"/>
    <property type="project" value="TreeGrafter"/>
</dbReference>
<dbReference type="InterPro" id="IPR029412">
    <property type="entry name" value="CEP19"/>
</dbReference>
<dbReference type="GO" id="GO:0036064">
    <property type="term" value="C:ciliary basal body"/>
    <property type="evidence" value="ECO:0007669"/>
    <property type="project" value="TreeGrafter"/>
</dbReference>
<feature type="compositionally biased region" description="Acidic residues" evidence="11">
    <location>
        <begin position="364"/>
        <end position="381"/>
    </location>
</feature>